<dbReference type="GO" id="GO:0016740">
    <property type="term" value="F:transferase activity"/>
    <property type="evidence" value="ECO:0007669"/>
    <property type="project" value="UniProtKB-KW"/>
</dbReference>
<evidence type="ECO:0000313" key="13">
    <source>
        <dbReference type="EMBL" id="MCU6698884.1"/>
    </source>
</evidence>
<dbReference type="InterPro" id="IPR003374">
    <property type="entry name" value="ApbE-like_sf"/>
</dbReference>
<protein>
    <recommendedName>
        <fullName evidence="3 11">FAD:protein FMN transferase</fullName>
        <ecNumber evidence="2 11">2.7.1.180</ecNumber>
    </recommendedName>
    <alternativeName>
        <fullName evidence="9 11">Flavin transferase</fullName>
    </alternativeName>
</protein>
<evidence type="ECO:0000256" key="1">
    <source>
        <dbReference type="ARBA" id="ARBA00001946"/>
    </source>
</evidence>
<evidence type="ECO:0000256" key="11">
    <source>
        <dbReference type="PIRNR" id="PIRNR006268"/>
    </source>
</evidence>
<keyword evidence="6 11" id="KW-0479">Metal-binding</keyword>
<keyword evidence="7 11" id="KW-0274">FAD</keyword>
<keyword evidence="12" id="KW-0732">Signal</keyword>
<dbReference type="EC" id="2.7.1.180" evidence="2 11"/>
<organism evidence="13 14">
    <name type="scientific">Dorea ammoniilytica</name>
    <dbReference type="NCBI Taxonomy" id="2981788"/>
    <lineage>
        <taxon>Bacteria</taxon>
        <taxon>Bacillati</taxon>
        <taxon>Bacillota</taxon>
        <taxon>Clostridia</taxon>
        <taxon>Lachnospirales</taxon>
        <taxon>Lachnospiraceae</taxon>
        <taxon>Dorea</taxon>
    </lineage>
</organism>
<evidence type="ECO:0000256" key="2">
    <source>
        <dbReference type="ARBA" id="ARBA00011955"/>
    </source>
</evidence>
<dbReference type="InterPro" id="IPR024932">
    <property type="entry name" value="ApbE"/>
</dbReference>
<dbReference type="Pfam" id="PF02424">
    <property type="entry name" value="ApbE"/>
    <property type="match status" value="1"/>
</dbReference>
<evidence type="ECO:0000256" key="5">
    <source>
        <dbReference type="ARBA" id="ARBA00022679"/>
    </source>
</evidence>
<evidence type="ECO:0000256" key="4">
    <source>
        <dbReference type="ARBA" id="ARBA00022630"/>
    </source>
</evidence>
<comment type="cofactor">
    <cofactor evidence="1 12">
        <name>Mg(2+)</name>
        <dbReference type="ChEBI" id="CHEBI:18420"/>
    </cofactor>
</comment>
<name>A0ABT2S2R7_9FIRM</name>
<comment type="similarity">
    <text evidence="11 12">Belongs to the ApbE family.</text>
</comment>
<evidence type="ECO:0000313" key="14">
    <source>
        <dbReference type="Proteomes" id="UP001207605"/>
    </source>
</evidence>
<keyword evidence="8 11" id="KW-0460">Magnesium</keyword>
<comment type="caution">
    <text evidence="13">The sequence shown here is derived from an EMBL/GenBank/DDBJ whole genome shotgun (WGS) entry which is preliminary data.</text>
</comment>
<dbReference type="PROSITE" id="PS51257">
    <property type="entry name" value="PROKAR_LIPOPROTEIN"/>
    <property type="match status" value="1"/>
</dbReference>
<gene>
    <name evidence="13" type="ORF">OCV65_01320</name>
</gene>
<keyword evidence="12" id="KW-0449">Lipoprotein</keyword>
<dbReference type="PANTHER" id="PTHR30040">
    <property type="entry name" value="THIAMINE BIOSYNTHESIS LIPOPROTEIN APBE"/>
    <property type="match status" value="1"/>
</dbReference>
<evidence type="ECO:0000256" key="7">
    <source>
        <dbReference type="ARBA" id="ARBA00022827"/>
    </source>
</evidence>
<proteinExistence type="inferred from homology"/>
<dbReference type="EMBL" id="JAOQJV010000001">
    <property type="protein sequence ID" value="MCU6698884.1"/>
    <property type="molecule type" value="Genomic_DNA"/>
</dbReference>
<sequence length="329" mass="35804">MKWHRQLAILGTASLLLGLTGCSGSSANTDPISYTGTALDTVISIKIYDSQDNNLLTKCQKICDDYEARLSRTREGSEIWQINHAEGAYTEVSDDTLKLIREGLHYSELSDGAFDITIGTVTELWDFKSDDPQVPDASVLAEAVTHVDYHNVEIDGNLVRLSDPKSKIDLGAIAKGFIADKLKEYLKSEGVEHALIDLGGNVLAIGDKPDGSSFLIGIQKPFDDRGEPIASIELNDQAAVTSGTYQRYFEKDGDFYHHILQPSNGMPCNNGLNSVTILTDSSLTADALSTTTFLLGPDKGMDLINSLDGVEAVFIDTDNNLTYSDNFPK</sequence>
<dbReference type="PANTHER" id="PTHR30040:SF2">
    <property type="entry name" value="FAD:PROTEIN FMN TRANSFERASE"/>
    <property type="match status" value="1"/>
</dbReference>
<feature type="signal peptide" evidence="12">
    <location>
        <begin position="1"/>
        <end position="27"/>
    </location>
</feature>
<keyword evidence="14" id="KW-1185">Reference proteome</keyword>
<keyword evidence="12" id="KW-0997">Cell inner membrane</keyword>
<keyword evidence="12" id="KW-0472">Membrane</keyword>
<dbReference type="RefSeq" id="WP_262580666.1">
    <property type="nucleotide sequence ID" value="NZ_JAOQJV010000001.1"/>
</dbReference>
<reference evidence="13 14" key="1">
    <citation type="journal article" date="2021" name="ISME Commun">
        <title>Automated analysis of genomic sequences facilitates high-throughput and comprehensive description of bacteria.</title>
        <authorList>
            <person name="Hitch T.C.A."/>
        </authorList>
    </citation>
    <scope>NUCLEOTIDE SEQUENCE [LARGE SCALE GENOMIC DNA]</scope>
    <source>
        <strain evidence="13 14">Sanger_02</strain>
    </source>
</reference>
<evidence type="ECO:0000256" key="10">
    <source>
        <dbReference type="ARBA" id="ARBA00048540"/>
    </source>
</evidence>
<comment type="catalytic activity">
    <reaction evidence="10 11 12">
        <text>L-threonyl-[protein] + FAD = FMN-L-threonyl-[protein] + AMP + H(+)</text>
        <dbReference type="Rhea" id="RHEA:36847"/>
        <dbReference type="Rhea" id="RHEA-COMP:11060"/>
        <dbReference type="Rhea" id="RHEA-COMP:11061"/>
        <dbReference type="ChEBI" id="CHEBI:15378"/>
        <dbReference type="ChEBI" id="CHEBI:30013"/>
        <dbReference type="ChEBI" id="CHEBI:57692"/>
        <dbReference type="ChEBI" id="CHEBI:74257"/>
        <dbReference type="ChEBI" id="CHEBI:456215"/>
        <dbReference type="EC" id="2.7.1.180"/>
    </reaction>
</comment>
<evidence type="ECO:0000256" key="9">
    <source>
        <dbReference type="ARBA" id="ARBA00031306"/>
    </source>
</evidence>
<accession>A0ABT2S2R7</accession>
<keyword evidence="12" id="KW-1003">Cell membrane</keyword>
<dbReference type="PIRSF" id="PIRSF006268">
    <property type="entry name" value="ApbE"/>
    <property type="match status" value="1"/>
</dbReference>
<dbReference type="Proteomes" id="UP001207605">
    <property type="component" value="Unassembled WGS sequence"/>
</dbReference>
<comment type="function">
    <text evidence="12">Flavin transferase that catalyzes the transfer of the FMN moiety of FAD and its covalent binding to the hydroxyl group of a threonine residue in a target flavoprotein.</text>
</comment>
<keyword evidence="4 11" id="KW-0285">Flavoprotein</keyword>
<evidence type="ECO:0000256" key="6">
    <source>
        <dbReference type="ARBA" id="ARBA00022723"/>
    </source>
</evidence>
<keyword evidence="5 11" id="KW-0808">Transferase</keyword>
<evidence type="ECO:0000256" key="12">
    <source>
        <dbReference type="RuleBase" id="RU363002"/>
    </source>
</evidence>
<dbReference type="SUPFAM" id="SSF143631">
    <property type="entry name" value="ApbE-like"/>
    <property type="match status" value="1"/>
</dbReference>
<feature type="chain" id="PRO_5044983291" description="FAD:protein FMN transferase" evidence="12">
    <location>
        <begin position="28"/>
        <end position="329"/>
    </location>
</feature>
<comment type="subcellular location">
    <subcellularLocation>
        <location evidence="12">Cell inner membrane</location>
        <topology evidence="12">Lipid-anchor</topology>
        <orientation evidence="12">Periplasmic side</orientation>
    </subcellularLocation>
</comment>
<evidence type="ECO:0000256" key="8">
    <source>
        <dbReference type="ARBA" id="ARBA00022842"/>
    </source>
</evidence>
<evidence type="ECO:0000256" key="3">
    <source>
        <dbReference type="ARBA" id="ARBA00016337"/>
    </source>
</evidence>
<dbReference type="Gene3D" id="3.10.520.10">
    <property type="entry name" value="ApbE-like domains"/>
    <property type="match status" value="1"/>
</dbReference>